<dbReference type="eggNOG" id="ENOG50331S1">
    <property type="taxonomic scope" value="Bacteria"/>
</dbReference>
<evidence type="ECO:0000313" key="4">
    <source>
        <dbReference type="EMBL" id="ESU27107.1"/>
    </source>
</evidence>
<name>V6SLH0_9FLAO</name>
<dbReference type="STRING" id="1341181.FLJC2902T_22150"/>
<sequence length="157" mass="17287">MKKKLLFMGAILSCTQINAQEAIASSGENVSGSSGTISYSVGQIVYTTATGTNGSLSQGVEQPIEIQTLSGADNFNVSLELSIYPNPTTDLLYLQVKESNFENVQYQLFDFNGRLLENKRVTTASTTIQMEKYPGAIYLLKVLDNNKEVKTFKIIKR</sequence>
<feature type="chain" id="PRO_5004750699" description="Secretion system C-terminal sorting domain-containing protein" evidence="2">
    <location>
        <begin position="20"/>
        <end position="157"/>
    </location>
</feature>
<feature type="signal peptide" evidence="2">
    <location>
        <begin position="1"/>
        <end position="19"/>
    </location>
</feature>
<evidence type="ECO:0000259" key="3">
    <source>
        <dbReference type="Pfam" id="PF18962"/>
    </source>
</evidence>
<dbReference type="InterPro" id="IPR026444">
    <property type="entry name" value="Secre_tail"/>
</dbReference>
<dbReference type="PATRIC" id="fig|1341181.4.peg.2180"/>
<dbReference type="RefSeq" id="WP_023579792.1">
    <property type="nucleotide sequence ID" value="NZ_AVGG01000013.1"/>
</dbReference>
<accession>V6SLH0</accession>
<keyword evidence="1 2" id="KW-0732">Signal</keyword>
<evidence type="ECO:0000313" key="5">
    <source>
        <dbReference type="Proteomes" id="UP000018004"/>
    </source>
</evidence>
<feature type="domain" description="Secretion system C-terminal sorting" evidence="3">
    <location>
        <begin position="83"/>
        <end position="152"/>
    </location>
</feature>
<dbReference type="EMBL" id="AVGG01000013">
    <property type="protein sequence ID" value="ESU27107.1"/>
    <property type="molecule type" value="Genomic_DNA"/>
</dbReference>
<keyword evidence="5" id="KW-1185">Reference proteome</keyword>
<gene>
    <name evidence="4" type="ORF">FLJC2902T_22150</name>
</gene>
<evidence type="ECO:0000256" key="1">
    <source>
        <dbReference type="ARBA" id="ARBA00022729"/>
    </source>
</evidence>
<dbReference type="AlphaFoldDB" id="V6SLH0"/>
<comment type="caution">
    <text evidence="4">The sequence shown here is derived from an EMBL/GenBank/DDBJ whole genome shotgun (WGS) entry which is preliminary data.</text>
</comment>
<reference evidence="4 5" key="1">
    <citation type="submission" date="2013-08" db="EMBL/GenBank/DDBJ databases">
        <title>Flavobacterium limnosediminis JC2902 genome sequencing.</title>
        <authorList>
            <person name="Lee K."/>
            <person name="Yi H."/>
            <person name="Park S."/>
            <person name="Chun J."/>
        </authorList>
    </citation>
    <scope>NUCLEOTIDE SEQUENCE [LARGE SCALE GENOMIC DNA]</scope>
    <source>
        <strain evidence="4 5">JC2902</strain>
    </source>
</reference>
<dbReference type="Proteomes" id="UP000018004">
    <property type="component" value="Unassembled WGS sequence"/>
</dbReference>
<dbReference type="Pfam" id="PF18962">
    <property type="entry name" value="Por_Secre_tail"/>
    <property type="match status" value="1"/>
</dbReference>
<dbReference type="OrthoDB" id="1352409at2"/>
<evidence type="ECO:0000256" key="2">
    <source>
        <dbReference type="SAM" id="SignalP"/>
    </source>
</evidence>
<dbReference type="NCBIfam" id="TIGR04183">
    <property type="entry name" value="Por_Secre_tail"/>
    <property type="match status" value="1"/>
</dbReference>
<organism evidence="4 5">
    <name type="scientific">Flavobacterium limnosediminis JC2902</name>
    <dbReference type="NCBI Taxonomy" id="1341181"/>
    <lineage>
        <taxon>Bacteria</taxon>
        <taxon>Pseudomonadati</taxon>
        <taxon>Bacteroidota</taxon>
        <taxon>Flavobacteriia</taxon>
        <taxon>Flavobacteriales</taxon>
        <taxon>Flavobacteriaceae</taxon>
        <taxon>Flavobacterium</taxon>
    </lineage>
</organism>
<protein>
    <recommendedName>
        <fullName evidence="3">Secretion system C-terminal sorting domain-containing protein</fullName>
    </recommendedName>
</protein>
<proteinExistence type="predicted"/>